<dbReference type="RefSeq" id="WP_074920870.1">
    <property type="nucleotide sequence ID" value="NZ_CP141274.1"/>
</dbReference>
<dbReference type="InterPro" id="IPR008948">
    <property type="entry name" value="L-Aspartase-like"/>
</dbReference>
<dbReference type="AlphaFoldDB" id="A0A1H3F5H4"/>
<dbReference type="PRINTS" id="PR00149">
    <property type="entry name" value="FUMRATELYASE"/>
</dbReference>
<proteinExistence type="inferred from homology"/>
<sequence>MSLVKDYLGPADSGHWFADARWLDALLRFESALAQAQADCGLVPRPAAEAIARACAQAPLTCEGVVEQARASGALGLAVVRPLQQWLQAYTPEGLPWLHWGATTQDAVDTAQALLTQQALQALLAELDALQSALQALARTHAATPMLARSLLQPAQITSFGFKCAQSAAAVQRSIEQFERLAAAALCVQLGGAVGNGAVLGSHRAEVEQALARRLGLSACGRSWHTQRDDWMRLAMEAAVCGGSLAKLARDWSLMAQYEVGEIAEAPRGSTSSAMPHKRNPVHLMQAVAQAQAIPQLAALLLGCMAQAHERALGEWQAEVAHWPDLWRHVHGAAAALRQAAQSLQVHPQRMLGHVRGLHGLVFSEACVHAMAPWTGKPEALAAVELLAPQALEQGRELRLLLAEWAAPRLDAAALQALQDALARACDPARAVQASHDACLALLAAPQTHANAHAHAHA</sequence>
<dbReference type="PANTHER" id="PTHR43172">
    <property type="entry name" value="ADENYLOSUCCINATE LYASE"/>
    <property type="match status" value="1"/>
</dbReference>
<dbReference type="GO" id="GO:0016853">
    <property type="term" value="F:isomerase activity"/>
    <property type="evidence" value="ECO:0007669"/>
    <property type="project" value="UniProtKB-KW"/>
</dbReference>
<keyword evidence="3" id="KW-0413">Isomerase</keyword>
<evidence type="ECO:0000256" key="1">
    <source>
        <dbReference type="ARBA" id="ARBA00034772"/>
    </source>
</evidence>
<accession>A0A1H3F5H4</accession>
<name>A0A1H3F5H4_9BURK</name>
<dbReference type="Pfam" id="PF00206">
    <property type="entry name" value="Lyase_1"/>
    <property type="match status" value="1"/>
</dbReference>
<dbReference type="EMBL" id="FNPE01000001">
    <property type="protein sequence ID" value="SDX86252.1"/>
    <property type="molecule type" value="Genomic_DNA"/>
</dbReference>
<dbReference type="PANTHER" id="PTHR43172:SF2">
    <property type="entry name" value="ADENYLOSUCCINATE LYASE C-TERMINAL DOMAIN-CONTAINING PROTEIN"/>
    <property type="match status" value="1"/>
</dbReference>
<dbReference type="Gene3D" id="1.20.200.10">
    <property type="entry name" value="Fumarase/aspartase (Central domain)"/>
    <property type="match status" value="1"/>
</dbReference>
<dbReference type="Proteomes" id="UP000183417">
    <property type="component" value="Unassembled WGS sequence"/>
</dbReference>
<dbReference type="Gene3D" id="1.10.40.30">
    <property type="entry name" value="Fumarase/aspartase (C-terminal domain)"/>
    <property type="match status" value="1"/>
</dbReference>
<evidence type="ECO:0000313" key="3">
    <source>
        <dbReference type="EMBL" id="SDX86252.1"/>
    </source>
</evidence>
<dbReference type="InterPro" id="IPR000362">
    <property type="entry name" value="Fumarate_lyase_fam"/>
</dbReference>
<dbReference type="SUPFAM" id="SSF48557">
    <property type="entry name" value="L-aspartase-like"/>
    <property type="match status" value="1"/>
</dbReference>
<organism evidence="3 4">
    <name type="scientific">Delftia lacustris</name>
    <dbReference type="NCBI Taxonomy" id="558537"/>
    <lineage>
        <taxon>Bacteria</taxon>
        <taxon>Pseudomonadati</taxon>
        <taxon>Pseudomonadota</taxon>
        <taxon>Betaproteobacteria</taxon>
        <taxon>Burkholderiales</taxon>
        <taxon>Comamonadaceae</taxon>
        <taxon>Delftia</taxon>
    </lineage>
</organism>
<protein>
    <submittedName>
        <fullName evidence="3">3-carboxy-cis,cis-muconate cycloisomerase</fullName>
    </submittedName>
</protein>
<evidence type="ECO:0000313" key="4">
    <source>
        <dbReference type="Proteomes" id="UP000183417"/>
    </source>
</evidence>
<feature type="domain" description="Fumarate lyase N-terminal" evidence="2">
    <location>
        <begin position="21"/>
        <end position="284"/>
    </location>
</feature>
<dbReference type="GeneID" id="94695319"/>
<reference evidence="3 4" key="1">
    <citation type="submission" date="2016-10" db="EMBL/GenBank/DDBJ databases">
        <authorList>
            <person name="de Groot N.N."/>
        </authorList>
    </citation>
    <scope>NUCLEOTIDE SEQUENCE [LARGE SCALE GENOMIC DNA]</scope>
    <source>
        <strain evidence="3 4">LMG 24775</strain>
    </source>
</reference>
<gene>
    <name evidence="3" type="ORF">SAMN05421547_101510</name>
</gene>
<dbReference type="InterPro" id="IPR022761">
    <property type="entry name" value="Fumarate_lyase_N"/>
</dbReference>
<evidence type="ECO:0000259" key="2">
    <source>
        <dbReference type="Pfam" id="PF00206"/>
    </source>
</evidence>
<comment type="similarity">
    <text evidence="1">Belongs to the class-II fumarase/aspartase family.</text>
</comment>